<sequence length="61" mass="7288">MVSSTELDITKVKELSIRFTNNACLLRIKLPLPMYDVWNTRFPHDLRYIERVNFLFIDGKD</sequence>
<dbReference type="Proteomes" id="UP000604765">
    <property type="component" value="Unassembled WGS sequence"/>
</dbReference>
<reference evidence="1 2" key="1">
    <citation type="journal article" date="2021" name="Int. J. Syst. Evol. Microbiol.">
        <title>Lentilactobacillus fungorum sp. nov., isolated from spent mushroom substrates.</title>
        <authorList>
            <person name="Tohno M."/>
            <person name="Tanizawa Y."/>
            <person name="Kojima Y."/>
            <person name="Sakamoto M."/>
            <person name="Ohkuma M."/>
            <person name="Kobayashi H."/>
        </authorList>
    </citation>
    <scope>NUCLEOTIDE SEQUENCE [LARGE SCALE GENOMIC DNA]</scope>
    <source>
        <strain evidence="1 2">YK48G</strain>
    </source>
</reference>
<organism evidence="1 2">
    <name type="scientific">Lentilactobacillus fungorum</name>
    <dbReference type="NCBI Taxonomy" id="2201250"/>
    <lineage>
        <taxon>Bacteria</taxon>
        <taxon>Bacillati</taxon>
        <taxon>Bacillota</taxon>
        <taxon>Bacilli</taxon>
        <taxon>Lactobacillales</taxon>
        <taxon>Lactobacillaceae</taxon>
        <taxon>Lentilactobacillus</taxon>
    </lineage>
</organism>
<comment type="caution">
    <text evidence="1">The sequence shown here is derived from an EMBL/GenBank/DDBJ whole genome shotgun (WGS) entry which is preliminary data.</text>
</comment>
<evidence type="ECO:0000313" key="1">
    <source>
        <dbReference type="EMBL" id="GHP13770.1"/>
    </source>
</evidence>
<name>A0ABQ3VYY9_9LACO</name>
<dbReference type="EMBL" id="BNJR01000012">
    <property type="protein sequence ID" value="GHP13770.1"/>
    <property type="molecule type" value="Genomic_DNA"/>
</dbReference>
<accession>A0ABQ3VYY9</accession>
<keyword evidence="2" id="KW-1185">Reference proteome</keyword>
<proteinExistence type="predicted"/>
<gene>
    <name evidence="1" type="ORF">YK48G_11950</name>
</gene>
<protein>
    <submittedName>
        <fullName evidence="1">Uncharacterized protein</fullName>
    </submittedName>
</protein>
<evidence type="ECO:0000313" key="2">
    <source>
        <dbReference type="Proteomes" id="UP000604765"/>
    </source>
</evidence>